<feature type="region of interest" description="Disordered" evidence="5">
    <location>
        <begin position="1"/>
        <end position="21"/>
    </location>
</feature>
<keyword evidence="3" id="KW-0862">Zinc</keyword>
<dbReference type="GO" id="GO:0008270">
    <property type="term" value="F:zinc ion binding"/>
    <property type="evidence" value="ECO:0007669"/>
    <property type="project" value="UniProtKB-KW"/>
</dbReference>
<evidence type="ECO:0000256" key="5">
    <source>
        <dbReference type="SAM" id="MobiDB-lite"/>
    </source>
</evidence>
<feature type="compositionally biased region" description="Polar residues" evidence="5">
    <location>
        <begin position="100"/>
        <end position="115"/>
    </location>
</feature>
<organism evidence="7 8">
    <name type="scientific">Hesseltinella vesiculosa</name>
    <dbReference type="NCBI Taxonomy" id="101127"/>
    <lineage>
        <taxon>Eukaryota</taxon>
        <taxon>Fungi</taxon>
        <taxon>Fungi incertae sedis</taxon>
        <taxon>Mucoromycota</taxon>
        <taxon>Mucoromycotina</taxon>
        <taxon>Mucoromycetes</taxon>
        <taxon>Mucorales</taxon>
        <taxon>Cunninghamellaceae</taxon>
        <taxon>Hesseltinella</taxon>
    </lineage>
</organism>
<evidence type="ECO:0000259" key="6">
    <source>
        <dbReference type="PROSITE" id="PS50016"/>
    </source>
</evidence>
<dbReference type="InterPro" id="IPR019786">
    <property type="entry name" value="Zinc_finger_PHD-type_CS"/>
</dbReference>
<proteinExistence type="predicted"/>
<dbReference type="OrthoDB" id="418595at2759"/>
<accession>A0A1X2G6R1</accession>
<comment type="caution">
    <text evidence="7">The sequence shown here is derived from an EMBL/GenBank/DDBJ whole genome shotgun (WGS) entry which is preliminary data.</text>
</comment>
<feature type="compositionally biased region" description="Polar residues" evidence="5">
    <location>
        <begin position="463"/>
        <end position="473"/>
    </location>
</feature>
<dbReference type="AlphaFoldDB" id="A0A1X2G6R1"/>
<feature type="region of interest" description="Disordered" evidence="5">
    <location>
        <begin position="325"/>
        <end position="378"/>
    </location>
</feature>
<evidence type="ECO:0000256" key="1">
    <source>
        <dbReference type="ARBA" id="ARBA00022723"/>
    </source>
</evidence>
<feature type="domain" description="PHD-type" evidence="6">
    <location>
        <begin position="478"/>
        <end position="527"/>
    </location>
</feature>
<feature type="region of interest" description="Disordered" evidence="5">
    <location>
        <begin position="426"/>
        <end position="473"/>
    </location>
</feature>
<evidence type="ECO:0000313" key="7">
    <source>
        <dbReference type="EMBL" id="ORX45668.1"/>
    </source>
</evidence>
<dbReference type="SMART" id="SM00249">
    <property type="entry name" value="PHD"/>
    <property type="match status" value="1"/>
</dbReference>
<dbReference type="Gene3D" id="3.30.40.10">
    <property type="entry name" value="Zinc/RING finger domain, C3HC4 (zinc finger)"/>
    <property type="match status" value="1"/>
</dbReference>
<gene>
    <name evidence="7" type="ORF">DM01DRAFT_1386475</name>
</gene>
<dbReference type="PROSITE" id="PS50016">
    <property type="entry name" value="ZF_PHD_2"/>
    <property type="match status" value="1"/>
</dbReference>
<keyword evidence="1" id="KW-0479">Metal-binding</keyword>
<dbReference type="InterPro" id="IPR019787">
    <property type="entry name" value="Znf_PHD-finger"/>
</dbReference>
<dbReference type="STRING" id="101127.A0A1X2G6R1"/>
<evidence type="ECO:0000313" key="8">
    <source>
        <dbReference type="Proteomes" id="UP000242146"/>
    </source>
</evidence>
<dbReference type="InterPro" id="IPR013083">
    <property type="entry name" value="Znf_RING/FYVE/PHD"/>
</dbReference>
<feature type="compositionally biased region" description="Low complexity" evidence="5">
    <location>
        <begin position="77"/>
        <end position="94"/>
    </location>
</feature>
<protein>
    <recommendedName>
        <fullName evidence="6">PHD-type domain-containing protein</fullName>
    </recommendedName>
</protein>
<dbReference type="PROSITE" id="PS01359">
    <property type="entry name" value="ZF_PHD_1"/>
    <property type="match status" value="1"/>
</dbReference>
<feature type="compositionally biased region" description="Low complexity" evidence="5">
    <location>
        <begin position="443"/>
        <end position="453"/>
    </location>
</feature>
<dbReference type="SUPFAM" id="SSF57903">
    <property type="entry name" value="FYVE/PHD zinc finger"/>
    <property type="match status" value="1"/>
</dbReference>
<dbReference type="InterPro" id="IPR011011">
    <property type="entry name" value="Znf_FYVE_PHD"/>
</dbReference>
<sequence length="671" mass="74253">MAPNAVKPVFGSLENQTQRQKRSRIELLGIADERPFKHIRPAGPHLPASASMVEQEEVQKENVPPVLVQFAPVETATSSPTHSHHSPSPSTSPSRFVPHTYTTQISGDTTRTNGRATIGCKSIGKPKPSHEHRLSPEQLKLLSRRIDPSLPMSPRGSPSKPVLPDIFQEDIPKEVVKPTVASHCMYQTCVDLWPTEPTLGDLGSDNIKNLTNMLKVRLSQAKYRLLSKLEDEEQKLVADAAKPPKISPAFARARRLLNDDIDYSTWPTFEKHVITLTDKRTRSFLTVVGNAKGLHQQREAYLERHHQKRQLENEQAKQRLKISIQQRLKPNVSCPPPARHPLPYNKKDPASAKRKRPVHPSLPAKPSKKNTKDVDIAEGRQQAALVNPTTMEDGTQAFVCAPCSKQYKTRNGLAYHLARCANRIGASASQPASEIPTKKKSRPVPTQPQQQTTEDLPAKPTSPEMTSPIPSTASSHSTVQCICDHPTDDDGMMLQCDQCQLWLHLDCVGGSESVLEDVYHCPRCIQTTTTPASPQPIMETPLINHSAALDSSVLMATPLESLSSLAVMTPSSFPQAATPTQHHPLAIWDHLLSSAPDVPSLLYSDATAMTSTLDEDLHYAVDMPSDLDHHDLPPTDWFQFANFDDDFHCDDDHDKKLSPANDDAPENLPVQ</sequence>
<evidence type="ECO:0000256" key="3">
    <source>
        <dbReference type="ARBA" id="ARBA00022833"/>
    </source>
</evidence>
<keyword evidence="2 4" id="KW-0863">Zinc-finger</keyword>
<evidence type="ECO:0000256" key="4">
    <source>
        <dbReference type="PROSITE-ProRule" id="PRU00146"/>
    </source>
</evidence>
<dbReference type="EMBL" id="MCGT01000041">
    <property type="protein sequence ID" value="ORX45668.1"/>
    <property type="molecule type" value="Genomic_DNA"/>
</dbReference>
<feature type="region of interest" description="Disordered" evidence="5">
    <location>
        <begin position="75"/>
        <end position="134"/>
    </location>
</feature>
<name>A0A1X2G6R1_9FUNG</name>
<dbReference type="Proteomes" id="UP000242146">
    <property type="component" value="Unassembled WGS sequence"/>
</dbReference>
<dbReference type="InterPro" id="IPR001965">
    <property type="entry name" value="Znf_PHD"/>
</dbReference>
<keyword evidence="8" id="KW-1185">Reference proteome</keyword>
<evidence type="ECO:0000256" key="2">
    <source>
        <dbReference type="ARBA" id="ARBA00022771"/>
    </source>
</evidence>
<dbReference type="Pfam" id="PF00628">
    <property type="entry name" value="PHD"/>
    <property type="match status" value="1"/>
</dbReference>
<reference evidence="7 8" key="1">
    <citation type="submission" date="2016-07" db="EMBL/GenBank/DDBJ databases">
        <title>Pervasive Adenine N6-methylation of Active Genes in Fungi.</title>
        <authorList>
            <consortium name="DOE Joint Genome Institute"/>
            <person name="Mondo S.J."/>
            <person name="Dannebaum R.O."/>
            <person name="Kuo R.C."/>
            <person name="Labutti K."/>
            <person name="Haridas S."/>
            <person name="Kuo A."/>
            <person name="Salamov A."/>
            <person name="Ahrendt S.R."/>
            <person name="Lipzen A."/>
            <person name="Sullivan W."/>
            <person name="Andreopoulos W.B."/>
            <person name="Clum A."/>
            <person name="Lindquist E."/>
            <person name="Daum C."/>
            <person name="Ramamoorthy G.K."/>
            <person name="Gryganskyi A."/>
            <person name="Culley D."/>
            <person name="Magnuson J.K."/>
            <person name="James T.Y."/>
            <person name="O'Malley M.A."/>
            <person name="Stajich J.E."/>
            <person name="Spatafora J.W."/>
            <person name="Visel A."/>
            <person name="Grigoriev I.V."/>
        </authorList>
    </citation>
    <scope>NUCLEOTIDE SEQUENCE [LARGE SCALE GENOMIC DNA]</scope>
    <source>
        <strain evidence="7 8">NRRL 3301</strain>
    </source>
</reference>